<evidence type="ECO:0000259" key="6">
    <source>
        <dbReference type="Pfam" id="PF13407"/>
    </source>
</evidence>
<dbReference type="Gene3D" id="3.40.50.2300">
    <property type="match status" value="2"/>
</dbReference>
<evidence type="ECO:0000256" key="1">
    <source>
        <dbReference type="ARBA" id="ARBA00004196"/>
    </source>
</evidence>
<comment type="subcellular location">
    <subcellularLocation>
        <location evidence="1">Cell envelope</location>
    </subcellularLocation>
</comment>
<sequence length="383" mass="43058">MDSRYLLSLPIYVLKSLRKAFCGLSCLLLVVSSSLWAAEPIKVTMINPDPPGDPFWDQVVAFMQASAEDLNIDLKVLHSRSQDRFKYLEIAKEEMESDDRPDYLVAILLNRIGPWMLKSAEENGVKVLTINTDVSEQDNKEIGAPRGKYKNWIAKMYPDDKYAGYLLGKKLIERAKLNNDGSGKTIEVVAVTGGRATAVAEQRVNGLRDAIKENPQSKLVQVVYTDWTSDMASQKTASLMRRYPNISVAWAASDFLSFGALAGVKAHNQHSSDHVVSGGIDWTNEGKQAVANKKMTTTVGGHFMEGGWALVLIHDYHNGRDFNETLGLQIRTKMSALDETNIGPYLQNFGKNDWRKIDFKQFSKVYNPKVKRYQFNLENVKLK</sequence>
<keyword evidence="8" id="KW-1185">Reference proteome</keyword>
<protein>
    <recommendedName>
        <fullName evidence="3">Autoinducer 2-binding periplasmic protein LuxP</fullName>
    </recommendedName>
</protein>
<evidence type="ECO:0000313" key="7">
    <source>
        <dbReference type="EMBL" id="CAH0540711.1"/>
    </source>
</evidence>
<dbReference type="PANTHER" id="PTHR46847">
    <property type="entry name" value="D-ALLOSE-BINDING PERIPLASMIC PROTEIN-RELATED"/>
    <property type="match status" value="1"/>
</dbReference>
<evidence type="ECO:0000313" key="8">
    <source>
        <dbReference type="Proteomes" id="UP000838748"/>
    </source>
</evidence>
<dbReference type="RefSeq" id="WP_237362565.1">
    <property type="nucleotide sequence ID" value="NZ_CAKLDM010000002.1"/>
</dbReference>
<evidence type="ECO:0000256" key="3">
    <source>
        <dbReference type="ARBA" id="ARBA00022181"/>
    </source>
</evidence>
<comment type="similarity">
    <text evidence="2">Belongs to the bacterial solute-binding protein 2 family.</text>
</comment>
<feature type="chain" id="PRO_5045311525" description="Autoinducer 2-binding periplasmic protein LuxP" evidence="5">
    <location>
        <begin position="38"/>
        <end position="383"/>
    </location>
</feature>
<gene>
    <name evidence="7" type="ORF">VMF7928_03057</name>
</gene>
<evidence type="ECO:0000256" key="5">
    <source>
        <dbReference type="SAM" id="SignalP"/>
    </source>
</evidence>
<dbReference type="SUPFAM" id="SSF53822">
    <property type="entry name" value="Periplasmic binding protein-like I"/>
    <property type="match status" value="1"/>
</dbReference>
<dbReference type="Pfam" id="PF13407">
    <property type="entry name" value="Peripla_BP_4"/>
    <property type="match status" value="1"/>
</dbReference>
<feature type="domain" description="Periplasmic binding protein" evidence="6">
    <location>
        <begin position="50"/>
        <end position="316"/>
    </location>
</feature>
<dbReference type="InterPro" id="IPR025997">
    <property type="entry name" value="SBP_2_dom"/>
</dbReference>
<feature type="signal peptide" evidence="5">
    <location>
        <begin position="1"/>
        <end position="37"/>
    </location>
</feature>
<organism evidence="7 8">
    <name type="scientific">Vibrio marisflavi CECT 7928</name>
    <dbReference type="NCBI Taxonomy" id="634439"/>
    <lineage>
        <taxon>Bacteria</taxon>
        <taxon>Pseudomonadati</taxon>
        <taxon>Pseudomonadota</taxon>
        <taxon>Gammaproteobacteria</taxon>
        <taxon>Vibrionales</taxon>
        <taxon>Vibrionaceae</taxon>
        <taxon>Vibrio</taxon>
    </lineage>
</organism>
<evidence type="ECO:0000256" key="2">
    <source>
        <dbReference type="ARBA" id="ARBA00007639"/>
    </source>
</evidence>
<evidence type="ECO:0000256" key="4">
    <source>
        <dbReference type="ARBA" id="ARBA00022729"/>
    </source>
</evidence>
<dbReference type="CDD" id="cd06324">
    <property type="entry name" value="PBP1_ABC_sugar_binding-like"/>
    <property type="match status" value="1"/>
</dbReference>
<keyword evidence="4 5" id="KW-0732">Signal</keyword>
<dbReference type="PANTHER" id="PTHR46847:SF2">
    <property type="entry name" value="ABC TRANSPORTER SUGAR-BINDING PROTEIN"/>
    <property type="match status" value="1"/>
</dbReference>
<reference evidence="7" key="1">
    <citation type="submission" date="2021-11" db="EMBL/GenBank/DDBJ databases">
        <authorList>
            <person name="Rodrigo-Torres L."/>
            <person name="Arahal R. D."/>
            <person name="Lucena T."/>
        </authorList>
    </citation>
    <scope>NUCLEOTIDE SEQUENCE</scope>
    <source>
        <strain evidence="7">CECT 7928</strain>
    </source>
</reference>
<comment type="caution">
    <text evidence="7">The sequence shown here is derived from an EMBL/GenBank/DDBJ whole genome shotgun (WGS) entry which is preliminary data.</text>
</comment>
<dbReference type="Proteomes" id="UP000838748">
    <property type="component" value="Unassembled WGS sequence"/>
</dbReference>
<proteinExistence type="inferred from homology"/>
<accession>A0ABN8E7Y3</accession>
<dbReference type="InterPro" id="IPR028082">
    <property type="entry name" value="Peripla_BP_I"/>
</dbReference>
<dbReference type="EMBL" id="CAKLDM010000002">
    <property type="protein sequence ID" value="CAH0540711.1"/>
    <property type="molecule type" value="Genomic_DNA"/>
</dbReference>
<name>A0ABN8E7Y3_9VIBR</name>